<evidence type="ECO:0000313" key="2">
    <source>
        <dbReference type="EMBL" id="CCG25178.1"/>
    </source>
</evidence>
<keyword evidence="3" id="KW-1185">Reference proteome</keyword>
<name>H8XBJ0_CANO9</name>
<organism evidence="2 3">
    <name type="scientific">Candida orthopsilosis (strain 90-125)</name>
    <name type="common">Yeast</name>
    <dbReference type="NCBI Taxonomy" id="1136231"/>
    <lineage>
        <taxon>Eukaryota</taxon>
        <taxon>Fungi</taxon>
        <taxon>Dikarya</taxon>
        <taxon>Ascomycota</taxon>
        <taxon>Saccharomycotina</taxon>
        <taxon>Pichiomycetes</taxon>
        <taxon>Debaryomycetaceae</taxon>
        <taxon>Candida/Lodderomyces clade</taxon>
        <taxon>Candida</taxon>
    </lineage>
</organism>
<gene>
    <name evidence="2" type="ORF">CORT_0H00610</name>
</gene>
<protein>
    <submittedName>
        <fullName evidence="2">Uncharacterized protein</fullName>
    </submittedName>
</protein>
<dbReference type="InterPro" id="IPR008313">
    <property type="entry name" value="GH125"/>
</dbReference>
<dbReference type="RefSeq" id="XP_003871303.1">
    <property type="nucleotide sequence ID" value="XM_003871254.1"/>
</dbReference>
<evidence type="ECO:0000256" key="1">
    <source>
        <dbReference type="SAM" id="Phobius"/>
    </source>
</evidence>
<dbReference type="SUPFAM" id="SSF48208">
    <property type="entry name" value="Six-hairpin glycosidases"/>
    <property type="match status" value="1"/>
</dbReference>
<proteinExistence type="predicted"/>
<dbReference type="PANTHER" id="PTHR31047">
    <property type="entry name" value="MEIOTICALLY UP-REGULATED GENE 157 PROTEIN"/>
    <property type="match status" value="1"/>
</dbReference>
<sequence>MCNMHNRSKGKKLPCSINNSCRAQHLKTSQCHSIASRCKMISQSRIHHYIKLLVALLSLFIIYSLFTRHNSTTTNDKLTSPVDEVSYLQAAQENKIAKLAGHREYQQSQLDTREIDQTVLKQMDKKVKQCPDYVTYSQHRHPPFSKGGQKYPYMRPAPKCRTFVSDAVESVIDELKHRIADPDLARLVENCLPNTLDTTILWHKLKDDHKANYLRKQVFPQSFIVTGDIHAEWLRDAARQLSVYQPLIKHDEKLKQLILGAINTQAYYVNNSPYCNAFHPPPTSQVKPGNTAFDNVYPRPDWRQVFECKYEIDSLASFLTLTNEYFENSGGDTSFLNDYWFRAYEKLLIVLRRESEPSFDEASGQALPFYYSFQRDTNIGSETLPLGGVGNPVNYGTGLIRSAFRPSDDATILQFFVPGNIHMLTELIKIRKNFFNEKVLADSMSAEVEVFIKKTDYFIKALTSGIEKFGIVNHPTYGKVYAYEVDGYGSATFMDDANIPSLLSIPDLGYIPKDDEVYQNTRKMVLSKDGNPYYLKGFHFEGIGGPHIGIKNAWPMSLLMRIRTTDDEEEIINSLHMIMNTTAGSGLMHESVNVNSKHGTSYTRSWFAWCNSEFGKTILHLAEKKPHLIFKDEWKTQPFKVDDVFTK</sequence>
<keyword evidence="1" id="KW-1133">Transmembrane helix</keyword>
<keyword evidence="1" id="KW-0812">Transmembrane</keyword>
<dbReference type="Pfam" id="PF06824">
    <property type="entry name" value="Glyco_hydro_125"/>
    <property type="match status" value="1"/>
</dbReference>
<dbReference type="AlphaFoldDB" id="H8XBJ0"/>
<keyword evidence="1" id="KW-0472">Membrane</keyword>
<dbReference type="Proteomes" id="UP000005018">
    <property type="component" value="Chromosome 8"/>
</dbReference>
<dbReference type="InterPro" id="IPR012341">
    <property type="entry name" value="6hp_glycosidase-like_sf"/>
</dbReference>
<dbReference type="GeneID" id="14542494"/>
<dbReference type="EMBL" id="HE681726">
    <property type="protein sequence ID" value="CCG25178.1"/>
    <property type="molecule type" value="Genomic_DNA"/>
</dbReference>
<feature type="transmembrane region" description="Helical" evidence="1">
    <location>
        <begin position="49"/>
        <end position="66"/>
    </location>
</feature>
<reference evidence="2 3" key="1">
    <citation type="journal article" date="2012" name="PLoS ONE">
        <title>Sequence and analysis of the genome of the pathogenic yeast Candida orthopsilosis.</title>
        <authorList>
            <person name="Riccombeni A."/>
            <person name="Vidanes G."/>
            <person name="Proux-Wera E."/>
            <person name="Wolfe K.H."/>
            <person name="Butler G."/>
        </authorList>
    </citation>
    <scope>NUCLEOTIDE SEQUENCE [LARGE SCALE GENOMIC DNA]</scope>
    <source>
        <strain evidence="2 3">Co 90-125</strain>
    </source>
</reference>
<accession>H8XBJ0</accession>
<dbReference type="Gene3D" id="1.50.10.10">
    <property type="match status" value="1"/>
</dbReference>
<dbReference type="KEGG" id="cot:CORT_0H00610"/>
<dbReference type="InterPro" id="IPR008928">
    <property type="entry name" value="6-hairpin_glycosidase_sf"/>
</dbReference>
<dbReference type="eggNOG" id="ENOG502QR7D">
    <property type="taxonomic scope" value="Eukaryota"/>
</dbReference>
<dbReference type="GO" id="GO:0004553">
    <property type="term" value="F:hydrolase activity, hydrolyzing O-glycosyl compounds"/>
    <property type="evidence" value="ECO:0007669"/>
    <property type="project" value="UniProtKB-ARBA"/>
</dbReference>
<dbReference type="SMART" id="SM01149">
    <property type="entry name" value="DUF1237"/>
    <property type="match status" value="1"/>
</dbReference>
<dbReference type="PANTHER" id="PTHR31047:SF0">
    <property type="entry name" value="MEIOTICALLY UP-REGULATED GENE 157 PROTEIN"/>
    <property type="match status" value="1"/>
</dbReference>
<evidence type="ECO:0000313" key="3">
    <source>
        <dbReference type="Proteomes" id="UP000005018"/>
    </source>
</evidence>
<dbReference type="GO" id="GO:0005975">
    <property type="term" value="P:carbohydrate metabolic process"/>
    <property type="evidence" value="ECO:0007669"/>
    <property type="project" value="InterPro"/>
</dbReference>
<dbReference type="HOGENOM" id="CLU_023537_1_1_1"/>
<dbReference type="OrthoDB" id="7771656at2759"/>